<sequence>MRTIVKNGTIVNSDKVVKRDIVIENGKISTIVKHATIEANDKVIDATGQYVMPGGIDVHAHLDYPGTVDNFESGTKAAAKGGLTCIINYTSPLKGQSVLDNVREWKKRAKDSYIDYGFHAMITECNESILSEIPLLANEEGITSIKLFMAYKGESMVSDLEMYKLMKKAGETGMIINVHAENGDVTDQLRLEAIEQGNTSPIYHAYTRPTTLEAEATNRAIRIAEVANAPVYIVHVSCADSLNQIKLAKDRGLKVYGETCPHYLVLDESYLKLPDFKGGGFVCSPPLREKEEQKHLWEGISAGYIYTIGSDHSSLMFEGGKTKGKDDFTKIPNGLPSIEDIYHVTYHFGVHEGKISLEKFVDITSTSPAKIFGLYPQKGVIAEGSDADIVLLDPKRSRVVSKEIQYQKTDYNIYEGFKLQGNITHVLSRGEIVVKENQFLGYSGHGKFISRKYFSENSID</sequence>
<keyword evidence="3" id="KW-0479">Metal-binding</keyword>
<comment type="similarity">
    <text evidence="2">Belongs to the metallo-dependent hydrolases superfamily. Hydantoinase/dihydropyrimidinase family.</text>
</comment>
<feature type="modified residue" description="N6-carboxylysine" evidence="5">
    <location>
        <position position="146"/>
    </location>
</feature>
<evidence type="ECO:0000259" key="6">
    <source>
        <dbReference type="Pfam" id="PF01979"/>
    </source>
</evidence>
<dbReference type="AlphaFoldDB" id="A0A9X2DPF5"/>
<dbReference type="Pfam" id="PF01979">
    <property type="entry name" value="Amidohydro_1"/>
    <property type="match status" value="1"/>
</dbReference>
<name>A0A9X2DPF5_9BACI</name>
<evidence type="ECO:0000313" key="8">
    <source>
        <dbReference type="Proteomes" id="UP001139179"/>
    </source>
</evidence>
<dbReference type="SUPFAM" id="SSF51556">
    <property type="entry name" value="Metallo-dependent hydrolases"/>
    <property type="match status" value="1"/>
</dbReference>
<gene>
    <name evidence="7" type="primary">hydA</name>
    <name evidence="7" type="ORF">M3202_02780</name>
</gene>
<dbReference type="Gene3D" id="3.20.20.140">
    <property type="entry name" value="Metal-dependent hydrolases"/>
    <property type="match status" value="1"/>
</dbReference>
<dbReference type="InterPro" id="IPR011059">
    <property type="entry name" value="Metal-dep_hydrolase_composite"/>
</dbReference>
<evidence type="ECO:0000256" key="3">
    <source>
        <dbReference type="ARBA" id="ARBA00022723"/>
    </source>
</evidence>
<dbReference type="EC" id="3.5.2.2" evidence="7"/>
<evidence type="ECO:0000256" key="4">
    <source>
        <dbReference type="ARBA" id="ARBA00022801"/>
    </source>
</evidence>
<evidence type="ECO:0000256" key="2">
    <source>
        <dbReference type="ARBA" id="ARBA00008829"/>
    </source>
</evidence>
<evidence type="ECO:0000256" key="5">
    <source>
        <dbReference type="PIRSR" id="PIRSR611778-50"/>
    </source>
</evidence>
<dbReference type="CDD" id="cd01314">
    <property type="entry name" value="D-HYD"/>
    <property type="match status" value="1"/>
</dbReference>
<dbReference type="Gene3D" id="2.30.40.10">
    <property type="entry name" value="Urease, subunit C, domain 1"/>
    <property type="match status" value="1"/>
</dbReference>
<comment type="caution">
    <text evidence="7">The sequence shown here is derived from an EMBL/GenBank/DDBJ whole genome shotgun (WGS) entry which is preliminary data.</text>
</comment>
<dbReference type="InterPro" id="IPR011778">
    <property type="entry name" value="Hydantoinase/dihydroPyrase"/>
</dbReference>
<accession>A0A9X2DPF5</accession>
<dbReference type="GO" id="GO:0005829">
    <property type="term" value="C:cytosol"/>
    <property type="evidence" value="ECO:0007669"/>
    <property type="project" value="TreeGrafter"/>
</dbReference>
<dbReference type="InterPro" id="IPR032466">
    <property type="entry name" value="Metal_Hydrolase"/>
</dbReference>
<keyword evidence="4 7" id="KW-0378">Hydrolase</keyword>
<dbReference type="FunFam" id="3.20.20.140:FF:000076">
    <property type="entry name" value="Dihydropyrimidinase like 2"/>
    <property type="match status" value="1"/>
</dbReference>
<comment type="cofactor">
    <cofactor evidence="1">
        <name>Zn(2+)</name>
        <dbReference type="ChEBI" id="CHEBI:29105"/>
    </cofactor>
</comment>
<dbReference type="EMBL" id="JAMBOL010000002">
    <property type="protein sequence ID" value="MCM3712992.1"/>
    <property type="molecule type" value="Genomic_DNA"/>
</dbReference>
<dbReference type="InterPro" id="IPR006680">
    <property type="entry name" value="Amidohydro-rel"/>
</dbReference>
<feature type="domain" description="Amidohydrolase-related" evidence="6">
    <location>
        <begin position="50"/>
        <end position="433"/>
    </location>
</feature>
<dbReference type="NCBIfam" id="TIGR02033">
    <property type="entry name" value="D-hydantoinase"/>
    <property type="match status" value="1"/>
</dbReference>
<proteinExistence type="inferred from homology"/>
<dbReference type="PANTHER" id="PTHR11647">
    <property type="entry name" value="HYDRANTOINASE/DIHYDROPYRIMIDINASE FAMILY MEMBER"/>
    <property type="match status" value="1"/>
</dbReference>
<organism evidence="7 8">
    <name type="scientific">Halalkalibacter oceani</name>
    <dbReference type="NCBI Taxonomy" id="1653776"/>
    <lineage>
        <taxon>Bacteria</taxon>
        <taxon>Bacillati</taxon>
        <taxon>Bacillota</taxon>
        <taxon>Bacilli</taxon>
        <taxon>Bacillales</taxon>
        <taxon>Bacillaceae</taxon>
        <taxon>Halalkalibacter</taxon>
    </lineage>
</organism>
<dbReference type="GO" id="GO:0004157">
    <property type="term" value="F:dihydropyrimidinase activity"/>
    <property type="evidence" value="ECO:0007669"/>
    <property type="project" value="UniProtKB-EC"/>
</dbReference>
<dbReference type="RefSeq" id="WP_251221841.1">
    <property type="nucleotide sequence ID" value="NZ_JAMBOL010000002.1"/>
</dbReference>
<dbReference type="GO" id="GO:0046872">
    <property type="term" value="F:metal ion binding"/>
    <property type="evidence" value="ECO:0007669"/>
    <property type="project" value="UniProtKB-KW"/>
</dbReference>
<dbReference type="SUPFAM" id="SSF51338">
    <property type="entry name" value="Composite domain of metallo-dependent hydrolases"/>
    <property type="match status" value="2"/>
</dbReference>
<keyword evidence="8" id="KW-1185">Reference proteome</keyword>
<comment type="PTM">
    <text evidence="5">Carbamylation allows a single lysine to coordinate two divalent metal cations.</text>
</comment>
<dbReference type="InterPro" id="IPR050378">
    <property type="entry name" value="Metallo-dep_Hydrolases_sf"/>
</dbReference>
<evidence type="ECO:0000313" key="7">
    <source>
        <dbReference type="EMBL" id="MCM3712992.1"/>
    </source>
</evidence>
<evidence type="ECO:0000256" key="1">
    <source>
        <dbReference type="ARBA" id="ARBA00001947"/>
    </source>
</evidence>
<dbReference type="Proteomes" id="UP001139179">
    <property type="component" value="Unassembled WGS sequence"/>
</dbReference>
<protein>
    <submittedName>
        <fullName evidence="7">Dihydropyrimidinase</fullName>
        <ecNumber evidence="7">3.5.2.2</ecNumber>
    </submittedName>
</protein>
<dbReference type="PANTHER" id="PTHR11647:SF1">
    <property type="entry name" value="COLLAPSIN RESPONSE MEDIATOR PROTEIN"/>
    <property type="match status" value="1"/>
</dbReference>
<reference evidence="7" key="1">
    <citation type="submission" date="2022-05" db="EMBL/GenBank/DDBJ databases">
        <title>Comparative Genomics of Spacecraft Associated Microbes.</title>
        <authorList>
            <person name="Tran M.T."/>
            <person name="Wright A."/>
            <person name="Seuylemezian A."/>
            <person name="Eisen J."/>
            <person name="Coil D."/>
        </authorList>
    </citation>
    <scope>NUCLEOTIDE SEQUENCE</scope>
    <source>
        <strain evidence="7">214.1.1</strain>
    </source>
</reference>